<dbReference type="Pfam" id="PF13715">
    <property type="entry name" value="CarbopepD_reg_2"/>
    <property type="match status" value="1"/>
</dbReference>
<dbReference type="SUPFAM" id="SSF56935">
    <property type="entry name" value="Porins"/>
    <property type="match status" value="1"/>
</dbReference>
<evidence type="ECO:0000313" key="12">
    <source>
        <dbReference type="EMBL" id="MFC4027663.1"/>
    </source>
</evidence>
<dbReference type="Pfam" id="PF00593">
    <property type="entry name" value="TonB_dep_Rec_b-barrel"/>
    <property type="match status" value="1"/>
</dbReference>
<evidence type="ECO:0000256" key="1">
    <source>
        <dbReference type="ARBA" id="ARBA00004571"/>
    </source>
</evidence>
<dbReference type="RefSeq" id="WP_290233615.1">
    <property type="nucleotide sequence ID" value="NZ_JAUFPZ010000002.1"/>
</dbReference>
<dbReference type="InterPro" id="IPR000531">
    <property type="entry name" value="Beta-barrel_TonB"/>
</dbReference>
<dbReference type="InterPro" id="IPR023996">
    <property type="entry name" value="TonB-dep_OMP_SusC/RagA"/>
</dbReference>
<keyword evidence="2 8" id="KW-0813">Transport</keyword>
<sequence>MKPYKENVNKPMQTFFQKLLIVFMKSCMLILVLSLTSLNAKDMYSQIKIDIDVKNVTILQLLNIIQEKSDYIFLYEDSILEETDVITLYKQNAEIDDILESILDKRNIKFGINDLQIVLYKEKNIQPEKFDLIQNFNISGSVVDKTGTPLTGATIMEKGTNNGTQSDFDGNYSLELNSSTSTLIISYMGFETQEILVNKNNEIDVVLLEDSAALEEVVIVGYGTSRVKDLTGAVTRVTEESFNKGVITSPDQLVQGKVAGVNVVNNSGAPGGEVTFRIRGASSVRSGNQPLFVVDGVPLSGRNTKPNSTAANGGLGNTAGSNPLNFINPNDIETIDILKDASATAIYGSRGANGVVLITTKKGKRGEPSINLVLDSGISFLSRKPEIMDSNQFRAALEERELEGYDGGRSVDAFDAIMRTAVTTNLNLAVSGGSTKSNYRLSAGILDQKGIIKENGLKKYTANLTTSFKFLSEDRLKLDLSLLASNTIDNAAPITEDSDIYGSLVGNAIEWNPTVPFKNSQGEFVQRNYLEGENDVAGLPTNPLALIDYYNDKSDITNILGSFAVTFEIVDGLNYKFLLGLNHSKGNRTIDTSGELFFNTITDLGLAVVNNSVLNSSTLTHTLNYDKDFNTFHFNALVGYEFQEYSGYRNNISAKGFQLFNIPGSDMLQNPTQDNIAVNSSRDAVNELQSYFGRINANFSDRFLLTGTLRVDGSTKFGDNNKYGIFPSFAGAWVLSEETFFDDSENVDNLKFRVGWGKTGNQEFPSGASQERYEVGRQQIYLANVANPDLKWETSETYNIGLDFVFFDYKLSGSLEYFNKKTKDLLFQRAAIQPAPDAQFWTNLPATIQNEGFELMLNTIIKETDNLTWEIGGNVSYLRNIFKDYDGAPVLTGQINGNGLGGGSNSQVLINNQPLFVFNMVEFQGFDENGVARYSDEKKFVGDPNPNVLFGANTSLSYKSFDFNMSFNGALGHQVYNNTANALITSANFSLGRNTSKQIAFSNESLGNSNVVSTRYLENADYLRLQNASIVYNFNVKENFLKNLRLSLTGQNLLLITGYSGFDPEVNTNRGVGGVPSFGIDYISYPPSTTILLGLNATF</sequence>
<dbReference type="Gene3D" id="2.170.130.10">
    <property type="entry name" value="TonB-dependent receptor, plug domain"/>
    <property type="match status" value="1"/>
</dbReference>
<evidence type="ECO:0000256" key="8">
    <source>
        <dbReference type="PROSITE-ProRule" id="PRU01360"/>
    </source>
</evidence>
<comment type="subcellular location">
    <subcellularLocation>
        <location evidence="1 8">Cell outer membrane</location>
        <topology evidence="1 8">Multi-pass membrane protein</topology>
    </subcellularLocation>
</comment>
<evidence type="ECO:0000256" key="9">
    <source>
        <dbReference type="RuleBase" id="RU003357"/>
    </source>
</evidence>
<name>A0ABV8H6F5_9FLAO</name>
<evidence type="ECO:0000256" key="3">
    <source>
        <dbReference type="ARBA" id="ARBA00022452"/>
    </source>
</evidence>
<evidence type="ECO:0000256" key="4">
    <source>
        <dbReference type="ARBA" id="ARBA00022692"/>
    </source>
</evidence>
<dbReference type="InterPro" id="IPR023997">
    <property type="entry name" value="TonB-dep_OMP_SusC/RagA_CS"/>
</dbReference>
<dbReference type="InterPro" id="IPR037066">
    <property type="entry name" value="Plug_dom_sf"/>
</dbReference>
<keyword evidence="13" id="KW-1185">Reference proteome</keyword>
<protein>
    <submittedName>
        <fullName evidence="12">SusC/RagA family TonB-linked outer membrane protein</fullName>
    </submittedName>
</protein>
<evidence type="ECO:0000259" key="11">
    <source>
        <dbReference type="Pfam" id="PF07715"/>
    </source>
</evidence>
<keyword evidence="4 8" id="KW-0812">Transmembrane</keyword>
<evidence type="ECO:0000256" key="2">
    <source>
        <dbReference type="ARBA" id="ARBA00022448"/>
    </source>
</evidence>
<evidence type="ECO:0000256" key="7">
    <source>
        <dbReference type="ARBA" id="ARBA00023237"/>
    </source>
</evidence>
<keyword evidence="3 8" id="KW-1134">Transmembrane beta strand</keyword>
<comment type="caution">
    <text evidence="12">The sequence shown here is derived from an EMBL/GenBank/DDBJ whole genome shotgun (WGS) entry which is preliminary data.</text>
</comment>
<organism evidence="12 13">
    <name type="scientific">Zunongwangia endophytica</name>
    <dbReference type="NCBI Taxonomy" id="1808945"/>
    <lineage>
        <taxon>Bacteria</taxon>
        <taxon>Pseudomonadati</taxon>
        <taxon>Bacteroidota</taxon>
        <taxon>Flavobacteriia</taxon>
        <taxon>Flavobacteriales</taxon>
        <taxon>Flavobacteriaceae</taxon>
        <taxon>Zunongwangia</taxon>
    </lineage>
</organism>
<dbReference type="InterPro" id="IPR039426">
    <property type="entry name" value="TonB-dep_rcpt-like"/>
</dbReference>
<comment type="similarity">
    <text evidence="8 9">Belongs to the TonB-dependent receptor family.</text>
</comment>
<dbReference type="InterPro" id="IPR012910">
    <property type="entry name" value="Plug_dom"/>
</dbReference>
<evidence type="ECO:0000313" key="13">
    <source>
        <dbReference type="Proteomes" id="UP001595793"/>
    </source>
</evidence>
<evidence type="ECO:0000256" key="6">
    <source>
        <dbReference type="ARBA" id="ARBA00023136"/>
    </source>
</evidence>
<dbReference type="EMBL" id="JBHSAS010000006">
    <property type="protein sequence ID" value="MFC4027663.1"/>
    <property type="molecule type" value="Genomic_DNA"/>
</dbReference>
<dbReference type="InterPro" id="IPR008969">
    <property type="entry name" value="CarboxyPept-like_regulatory"/>
</dbReference>
<dbReference type="Proteomes" id="UP001595793">
    <property type="component" value="Unassembled WGS sequence"/>
</dbReference>
<feature type="domain" description="TonB-dependent receptor-like beta-barrel" evidence="10">
    <location>
        <begin position="522"/>
        <end position="1053"/>
    </location>
</feature>
<proteinExistence type="inferred from homology"/>
<dbReference type="SUPFAM" id="SSF49464">
    <property type="entry name" value="Carboxypeptidase regulatory domain-like"/>
    <property type="match status" value="1"/>
</dbReference>
<evidence type="ECO:0000256" key="5">
    <source>
        <dbReference type="ARBA" id="ARBA00023077"/>
    </source>
</evidence>
<dbReference type="Gene3D" id="2.60.40.1120">
    <property type="entry name" value="Carboxypeptidase-like, regulatory domain"/>
    <property type="match status" value="1"/>
</dbReference>
<evidence type="ECO:0000259" key="10">
    <source>
        <dbReference type="Pfam" id="PF00593"/>
    </source>
</evidence>
<dbReference type="NCBIfam" id="TIGR04057">
    <property type="entry name" value="SusC_RagA_signa"/>
    <property type="match status" value="1"/>
</dbReference>
<dbReference type="Gene3D" id="2.40.170.20">
    <property type="entry name" value="TonB-dependent receptor, beta-barrel domain"/>
    <property type="match status" value="1"/>
</dbReference>
<keyword evidence="7 8" id="KW-0998">Cell outer membrane</keyword>
<dbReference type="InterPro" id="IPR036942">
    <property type="entry name" value="Beta-barrel_TonB_sf"/>
</dbReference>
<reference evidence="13" key="1">
    <citation type="journal article" date="2019" name="Int. J. Syst. Evol. Microbiol.">
        <title>The Global Catalogue of Microorganisms (GCM) 10K type strain sequencing project: providing services to taxonomists for standard genome sequencing and annotation.</title>
        <authorList>
            <consortium name="The Broad Institute Genomics Platform"/>
            <consortium name="The Broad Institute Genome Sequencing Center for Infectious Disease"/>
            <person name="Wu L."/>
            <person name="Ma J."/>
        </authorList>
    </citation>
    <scope>NUCLEOTIDE SEQUENCE [LARGE SCALE GENOMIC DNA]</scope>
    <source>
        <strain evidence="13">CECT 9128</strain>
    </source>
</reference>
<gene>
    <name evidence="12" type="ORF">ACFOS1_09640</name>
</gene>
<dbReference type="PROSITE" id="PS52016">
    <property type="entry name" value="TONB_DEPENDENT_REC_3"/>
    <property type="match status" value="1"/>
</dbReference>
<dbReference type="NCBIfam" id="TIGR04056">
    <property type="entry name" value="OMP_RagA_SusC"/>
    <property type="match status" value="1"/>
</dbReference>
<keyword evidence="5 9" id="KW-0798">TonB box</keyword>
<feature type="domain" description="TonB-dependent receptor plug" evidence="11">
    <location>
        <begin position="227"/>
        <end position="355"/>
    </location>
</feature>
<accession>A0ABV8H6F5</accession>
<keyword evidence="6 8" id="KW-0472">Membrane</keyword>
<dbReference type="Pfam" id="PF07715">
    <property type="entry name" value="Plug"/>
    <property type="match status" value="1"/>
</dbReference>